<proteinExistence type="predicted"/>
<dbReference type="OrthoDB" id="5344324at2"/>
<comment type="caution">
    <text evidence="1">The sequence shown here is derived from an EMBL/GenBank/DDBJ whole genome shotgun (WGS) entry which is preliminary data.</text>
</comment>
<reference evidence="1 2" key="1">
    <citation type="submission" date="2017-09" db="EMBL/GenBank/DDBJ databases">
        <title>Reassesment of A. cryaerophilus.</title>
        <authorList>
            <person name="Perez-Cataluna A."/>
            <person name="Collado L."/>
            <person name="Salgado O."/>
            <person name="Lefinanco V."/>
            <person name="Figueras M.J."/>
        </authorList>
    </citation>
    <scope>NUCLEOTIDE SEQUENCE [LARGE SCALE GENOMIC DNA]</scope>
    <source>
        <strain evidence="1 2">LMG 9871</strain>
    </source>
</reference>
<dbReference type="EMBL" id="NXGH01000005">
    <property type="protein sequence ID" value="PRM90333.1"/>
    <property type="molecule type" value="Genomic_DNA"/>
</dbReference>
<accession>A0A2S9SUS7</accession>
<name>A0A2S9SUS7_9BACT</name>
<dbReference type="Proteomes" id="UP000238649">
    <property type="component" value="Unassembled WGS sequence"/>
</dbReference>
<protein>
    <submittedName>
        <fullName evidence="1">Uncharacterized protein</fullName>
    </submittedName>
</protein>
<dbReference type="GeneID" id="56461392"/>
<dbReference type="RefSeq" id="WP_105911189.1">
    <property type="nucleotide sequence ID" value="NZ_NXGH01000005.1"/>
</dbReference>
<organism evidence="1 2">
    <name type="scientific">Aliarcobacter cryaerophilus</name>
    <dbReference type="NCBI Taxonomy" id="28198"/>
    <lineage>
        <taxon>Bacteria</taxon>
        <taxon>Pseudomonadati</taxon>
        <taxon>Campylobacterota</taxon>
        <taxon>Epsilonproteobacteria</taxon>
        <taxon>Campylobacterales</taxon>
        <taxon>Arcobacteraceae</taxon>
        <taxon>Aliarcobacter</taxon>
    </lineage>
</organism>
<evidence type="ECO:0000313" key="2">
    <source>
        <dbReference type="Proteomes" id="UP000238649"/>
    </source>
</evidence>
<evidence type="ECO:0000313" key="1">
    <source>
        <dbReference type="EMBL" id="PRM90333.1"/>
    </source>
</evidence>
<sequence length="69" mass="8174">MIKDLTFHINNKAYTISVDEELEKELCKYLDTEKNNDTKSLLLAYLKLNQEYRTFRKEVEDIANKIAGF</sequence>
<gene>
    <name evidence="1" type="ORF">CJ671_02690</name>
</gene>
<dbReference type="AlphaFoldDB" id="A0A2S9SUS7"/>